<feature type="domain" description="Glycosyl-hydrolase family 116 catalytic region" evidence="1">
    <location>
        <begin position="480"/>
        <end position="741"/>
    </location>
</feature>
<feature type="domain" description="Glycosyl-hydrolase family 116 N-terminal" evidence="2">
    <location>
        <begin position="93"/>
        <end position="357"/>
    </location>
</feature>
<protein>
    <recommendedName>
        <fullName evidence="5">Glycosyl-hydrolase family 116 catalytic region domain-containing protein</fullName>
    </recommendedName>
</protein>
<proteinExistence type="predicted"/>
<dbReference type="Pfam" id="PF04685">
    <property type="entry name" value="DUF608"/>
    <property type="match status" value="1"/>
</dbReference>
<evidence type="ECO:0000313" key="3">
    <source>
        <dbReference type="EMBL" id="GAA4447215.1"/>
    </source>
</evidence>
<dbReference type="Pfam" id="PF12215">
    <property type="entry name" value="Glyco_hydr_116N"/>
    <property type="match status" value="1"/>
</dbReference>
<comment type="caution">
    <text evidence="3">The sequence shown here is derived from an EMBL/GenBank/DDBJ whole genome shotgun (WGS) entry which is preliminary data.</text>
</comment>
<sequence length="1086" mass="122244">MGSTARVCIALSAMAIAISGDFTVADESLADKLSSLSFKNTGVVSQDMEFVRPERKVHYIETDEAWFGKSDRYLHQLKNRQPTSPPSGMRSSVPLGGLGAGTVEIRADGSFKDWNIFNNAPATTPDKIQIDDAFLGIRTRTFDGTTSAKTVRTHPSGELPAIESIEYSGAFPVSRLKLDDPDLPIKVTVFAYSEFHVRNSDRSATPCALFSFLLENAEDNPVDVDCSFFLPNAIEGEFRQDNGLVLAKSGQDAMAGEMTLAACGTDRTSFGTSDDLKVLWTSFASDGKFPQLGLNEGHGFGAITGAVRLEAGQARVVTIALGWFFPNRKHYVEEIGNYYSRLFDDSTDVASTALSRLPETIDGIRRWHQTCFDNSLPEWLQDSLVNSAATMFKTSLWTADDRFRQYESFSCPNVEPIHITFARSLPYDLFFPDLARNIFSTFAEFQQEDGYIQEKTCGRGPAAQPFGLDAPPKNGRVLGDCCPSFILTVYKAHKWSTDSSFVDEMWPHAKKAAEWQIRRAEHLGVPNRLASTYDLSNFQSKDIVSYNAFMHLAAMKASIALAEAYGDEEFAIRCRHSFESATKSIDQNLWEGKYYRNWWDAKMGAPSLIHVDTLYGQLWSSILGLGELVDRDKMLSHLQMEKSACDTPFGLEVITDTEKVRSPTRRDINSTVWQGGSMTWSALNLYLDQDVDDGLAMAEKVINHWRVQLNDQWDYRDLTAAWDGMPWCNSHYTRQLTFWSLPMALSGQEYTAKDGTLSFSPRIKAPFRLPFYLPQANGVLEALPGKQPTLRVIDGKIKLSKVTVNGKEIEFNIGLQSPTERTIGGGTGPGREVIDDEILPILRKAGVPEACEEMGINFSDTFGRLNATPNHPYRLYRWSVSQGENGDPVINALPPEEEMGWTPWEWWTIENGKPVHLEKVQFPVKEPIQRGIVRWYTLDSSDDLTPRFLREAADLETYLRQARIDAGSEWLGLDFKKVFIDSLTDETKERYRKMRWAIVPHVLAADGPVVCALPREGRFDVDPYECWYTDGKTPQIHHLHYTQKTPKTTGTWLEHPGAPQRSPEVLGRVWHWYDDPSMIPALEFER</sequence>
<dbReference type="InterPro" id="IPR052566">
    <property type="entry name" value="Non-lysos_glucosylceramidase"/>
</dbReference>
<dbReference type="PANTHER" id="PTHR12654:SF0">
    <property type="entry name" value="NON-LYSOSOMAL GLUCOSYLCERAMIDASE"/>
    <property type="match status" value="1"/>
</dbReference>
<evidence type="ECO:0008006" key="5">
    <source>
        <dbReference type="Google" id="ProtNLM"/>
    </source>
</evidence>
<dbReference type="SUPFAM" id="SSF48208">
    <property type="entry name" value="Six-hairpin glycosidases"/>
    <property type="match status" value="1"/>
</dbReference>
<dbReference type="InterPro" id="IPR024462">
    <property type="entry name" value="GH116_N"/>
</dbReference>
<evidence type="ECO:0000313" key="4">
    <source>
        <dbReference type="Proteomes" id="UP001500840"/>
    </source>
</evidence>
<evidence type="ECO:0000259" key="2">
    <source>
        <dbReference type="Pfam" id="PF12215"/>
    </source>
</evidence>
<dbReference type="EMBL" id="BAABGA010000011">
    <property type="protein sequence ID" value="GAA4447215.1"/>
    <property type="molecule type" value="Genomic_DNA"/>
</dbReference>
<dbReference type="RefSeq" id="WP_345319812.1">
    <property type="nucleotide sequence ID" value="NZ_BAABGA010000011.1"/>
</dbReference>
<dbReference type="Gene3D" id="1.50.10.10">
    <property type="match status" value="1"/>
</dbReference>
<gene>
    <name evidence="3" type="ORF">GCM10023156_08970</name>
</gene>
<dbReference type="InterPro" id="IPR006775">
    <property type="entry name" value="GH116_catalytic"/>
</dbReference>
<dbReference type="InterPro" id="IPR008928">
    <property type="entry name" value="6-hairpin_glycosidase_sf"/>
</dbReference>
<accession>A0ABP8MA77</accession>
<reference evidence="4" key="1">
    <citation type="journal article" date="2019" name="Int. J. Syst. Evol. Microbiol.">
        <title>The Global Catalogue of Microorganisms (GCM) 10K type strain sequencing project: providing services to taxonomists for standard genome sequencing and annotation.</title>
        <authorList>
            <consortium name="The Broad Institute Genomics Platform"/>
            <consortium name="The Broad Institute Genome Sequencing Center for Infectious Disease"/>
            <person name="Wu L."/>
            <person name="Ma J."/>
        </authorList>
    </citation>
    <scope>NUCLEOTIDE SEQUENCE [LARGE SCALE GENOMIC DNA]</scope>
    <source>
        <strain evidence="4">JCM 17759</strain>
    </source>
</reference>
<keyword evidence="4" id="KW-1185">Reference proteome</keyword>
<organism evidence="3 4">
    <name type="scientific">Novipirellula rosea</name>
    <dbReference type="NCBI Taxonomy" id="1031540"/>
    <lineage>
        <taxon>Bacteria</taxon>
        <taxon>Pseudomonadati</taxon>
        <taxon>Planctomycetota</taxon>
        <taxon>Planctomycetia</taxon>
        <taxon>Pirellulales</taxon>
        <taxon>Pirellulaceae</taxon>
        <taxon>Novipirellula</taxon>
    </lineage>
</organism>
<dbReference type="PANTHER" id="PTHR12654">
    <property type="entry name" value="BILE ACID BETA-GLUCOSIDASE-RELATED"/>
    <property type="match status" value="1"/>
</dbReference>
<name>A0ABP8MA77_9BACT</name>
<evidence type="ECO:0000259" key="1">
    <source>
        <dbReference type="Pfam" id="PF04685"/>
    </source>
</evidence>
<dbReference type="InterPro" id="IPR012341">
    <property type="entry name" value="6hp_glycosidase-like_sf"/>
</dbReference>
<dbReference type="Proteomes" id="UP001500840">
    <property type="component" value="Unassembled WGS sequence"/>
</dbReference>